<comment type="caution">
    <text evidence="1">The sequence shown here is derived from an EMBL/GenBank/DDBJ whole genome shotgun (WGS) entry which is preliminary data.</text>
</comment>
<gene>
    <name evidence="1" type="ORF">FK529_03135</name>
</gene>
<organism evidence="1 2">
    <name type="scientific">Tsukamurella asaccharolytica</name>
    <dbReference type="NCBI Taxonomy" id="2592067"/>
    <lineage>
        <taxon>Bacteria</taxon>
        <taxon>Bacillati</taxon>
        <taxon>Actinomycetota</taxon>
        <taxon>Actinomycetes</taxon>
        <taxon>Mycobacteriales</taxon>
        <taxon>Tsukamurellaceae</taxon>
        <taxon>Tsukamurella</taxon>
    </lineage>
</organism>
<dbReference type="AlphaFoldDB" id="A0A5C5RC38"/>
<evidence type="ECO:0000313" key="1">
    <source>
        <dbReference type="EMBL" id="TWS20366.1"/>
    </source>
</evidence>
<evidence type="ECO:0000313" key="2">
    <source>
        <dbReference type="Proteomes" id="UP000317291"/>
    </source>
</evidence>
<dbReference type="RefSeq" id="WP_146559572.1">
    <property type="nucleotide sequence ID" value="NZ_VIGW01000002.1"/>
</dbReference>
<protein>
    <submittedName>
        <fullName evidence="1">Uncharacterized protein</fullName>
    </submittedName>
</protein>
<reference evidence="1 2" key="1">
    <citation type="submission" date="2019-06" db="EMBL/GenBank/DDBJ databases">
        <title>Tsukamurella conjunctivitidis sp. nov., Tsukamurella assacharolytica sp. nov. and Tsukamurella sputae sp. nov. isolated from patients with conjunctivitis, bacteraemia (lymphoma) and respiratory infection (sputum) in Hong Kong.</title>
        <authorList>
            <person name="Teng J.L.L."/>
            <person name="Lee H.H."/>
            <person name="Fong J.Y.H."/>
            <person name="Fok K.M.N."/>
            <person name="Lau S.K.P."/>
            <person name="Woo P.C.Y."/>
        </authorList>
    </citation>
    <scope>NUCLEOTIDE SEQUENCE [LARGE SCALE GENOMIC DNA]</scope>
    <source>
        <strain evidence="1 2">HKU71</strain>
    </source>
</reference>
<proteinExistence type="predicted"/>
<keyword evidence="2" id="KW-1185">Reference proteome</keyword>
<accession>A0A5C5RC38</accession>
<dbReference type="Proteomes" id="UP000317291">
    <property type="component" value="Unassembled WGS sequence"/>
</dbReference>
<sequence>MLPDSFKFLREVIREHALVAPVSLIKEGRETNYGLLYLIQGPDSTSDADSGIACFGFPNVSRKEIETSRFGTRLPQDVQDFYRLVHGAFQIVIQSHGDMIVPVDEIRTWSERTGIFAPDEFEHGKFESILEGAEYVPDPGKMAVVWEAGLSAVAVDLDRPEECWDYAGGVLNYIPRVGSSGFVNTPSTTIDLAVLSFLGYYPGIDRY</sequence>
<name>A0A5C5RC38_9ACTN</name>
<dbReference type="EMBL" id="VIGW01000002">
    <property type="protein sequence ID" value="TWS20366.1"/>
    <property type="molecule type" value="Genomic_DNA"/>
</dbReference>